<dbReference type="PROSITE" id="PS50125">
    <property type="entry name" value="GUANYLATE_CYCLASE_2"/>
    <property type="match status" value="1"/>
</dbReference>
<accession>A0A7I7RC37</accession>
<dbReference type="GO" id="GO:0004016">
    <property type="term" value="F:adenylate cyclase activity"/>
    <property type="evidence" value="ECO:0007669"/>
    <property type="project" value="UniProtKB-ARBA"/>
</dbReference>
<dbReference type="Pfam" id="PF00211">
    <property type="entry name" value="Guanylate_cyc"/>
    <property type="match status" value="1"/>
</dbReference>
<dbReference type="GO" id="GO:0009190">
    <property type="term" value="P:cyclic nucleotide biosynthetic process"/>
    <property type="evidence" value="ECO:0007669"/>
    <property type="project" value="InterPro"/>
</dbReference>
<dbReference type="PANTHER" id="PTHR43081">
    <property type="entry name" value="ADENYLATE CYCLASE, TERMINAL-DIFFERENTIATION SPECIFIC-RELATED"/>
    <property type="match status" value="1"/>
</dbReference>
<dbReference type="AlphaFoldDB" id="A0A7I7RC37"/>
<dbReference type="SUPFAM" id="SSF55073">
    <property type="entry name" value="Nucleotide cyclase"/>
    <property type="match status" value="1"/>
</dbReference>
<keyword evidence="4" id="KW-1185">Reference proteome</keyword>
<dbReference type="KEGG" id="mcee:MCEL_03930"/>
<proteinExistence type="inferred from homology"/>
<feature type="domain" description="Guanylate cyclase" evidence="2">
    <location>
        <begin position="207"/>
        <end position="316"/>
    </location>
</feature>
<evidence type="ECO:0000313" key="4">
    <source>
        <dbReference type="Proteomes" id="UP000466431"/>
    </source>
</evidence>
<comment type="similarity">
    <text evidence="1">Belongs to the adenylyl cyclase class-3 family.</text>
</comment>
<dbReference type="InterPro" id="IPR001054">
    <property type="entry name" value="A/G_cyclase"/>
</dbReference>
<name>A0A7I7RC37_MYCCF</name>
<dbReference type="Gene3D" id="3.30.70.1230">
    <property type="entry name" value="Nucleotide cyclase"/>
    <property type="match status" value="1"/>
</dbReference>
<dbReference type="GO" id="GO:0035556">
    <property type="term" value="P:intracellular signal transduction"/>
    <property type="evidence" value="ECO:0007669"/>
    <property type="project" value="InterPro"/>
</dbReference>
<protein>
    <recommendedName>
        <fullName evidence="2">Guanylate cyclase domain-containing protein</fullName>
    </recommendedName>
</protein>
<dbReference type="PANTHER" id="PTHR43081:SF1">
    <property type="entry name" value="ADENYLATE CYCLASE, TERMINAL-DIFFERENTIATION SPECIFIC"/>
    <property type="match status" value="1"/>
</dbReference>
<gene>
    <name evidence="3" type="ORF">MCEL_03930</name>
</gene>
<dbReference type="CDD" id="cd07302">
    <property type="entry name" value="CHD"/>
    <property type="match status" value="1"/>
</dbReference>
<dbReference type="Proteomes" id="UP000466431">
    <property type="component" value="Chromosome"/>
</dbReference>
<dbReference type="InterPro" id="IPR032026">
    <property type="entry name" value="Ad_Cy_reg"/>
</dbReference>
<dbReference type="InterPro" id="IPR050697">
    <property type="entry name" value="Adenylyl/Guanylyl_Cyclase_3/4"/>
</dbReference>
<reference evidence="3 4" key="1">
    <citation type="journal article" date="2019" name="Emerg. Microbes Infect.">
        <title>Comprehensive subspecies identification of 175 nontuberculous mycobacteria species based on 7547 genomic profiles.</title>
        <authorList>
            <person name="Matsumoto Y."/>
            <person name="Kinjo T."/>
            <person name="Motooka D."/>
            <person name="Nabeya D."/>
            <person name="Jung N."/>
            <person name="Uechi K."/>
            <person name="Horii T."/>
            <person name="Iida T."/>
            <person name="Fujita J."/>
            <person name="Nakamura S."/>
        </authorList>
    </citation>
    <scope>NUCLEOTIDE SEQUENCE [LARGE SCALE GENOMIC DNA]</scope>
    <source>
        <strain evidence="3 4">JCM 18439</strain>
    </source>
</reference>
<evidence type="ECO:0000256" key="1">
    <source>
        <dbReference type="ARBA" id="ARBA00005381"/>
    </source>
</evidence>
<organism evidence="3 4">
    <name type="scientific">Mycolicibacterium celeriflavum</name>
    <name type="common">Mycobacterium celeriflavum</name>
    <dbReference type="NCBI Taxonomy" id="1249101"/>
    <lineage>
        <taxon>Bacteria</taxon>
        <taxon>Bacillati</taxon>
        <taxon>Actinomycetota</taxon>
        <taxon>Actinomycetes</taxon>
        <taxon>Mycobacteriales</taxon>
        <taxon>Mycobacteriaceae</taxon>
        <taxon>Mycolicibacterium</taxon>
    </lineage>
</organism>
<sequence>MQVVDLDALEAAGIADAHGRAALIAYLDSLGFTAEEMVDAERRGRLFGLAGDVLQWSGRPVYSFRAAAESLNVPLDELVHAWEVMGLRVNDPDQPALSETDVDGLSVWVGVKTAVGNDVALAFLRVLGASMARVAEAGGTMFRVAQPDILITHTQDELTTAQAYRAVAEVTQRFNVLMDVVFRHSLVSSRTHFEGVIRDASANVVCGVGFADLTGFTALTQRLTPNELSDLLFEFGGLVSDLVHADGGRVVKFIGDEVMWVSSTPRVLAKVAVDLVELPQARDADLLVRAGLGYGQVLAIGGDYWGNPVNLAARLVSAAAPGQILAAADVRDELPDWPATRLDPLTLKGFDAPIPAYDLHGAH</sequence>
<evidence type="ECO:0000259" key="2">
    <source>
        <dbReference type="PROSITE" id="PS50125"/>
    </source>
</evidence>
<dbReference type="InterPro" id="IPR029787">
    <property type="entry name" value="Nucleotide_cyclase"/>
</dbReference>
<dbReference type="SMART" id="SM00044">
    <property type="entry name" value="CYCc"/>
    <property type="match status" value="1"/>
</dbReference>
<dbReference type="EMBL" id="AP022591">
    <property type="protein sequence ID" value="BBY42098.1"/>
    <property type="molecule type" value="Genomic_DNA"/>
</dbReference>
<evidence type="ECO:0000313" key="3">
    <source>
        <dbReference type="EMBL" id="BBY42098.1"/>
    </source>
</evidence>
<dbReference type="Pfam" id="PF16701">
    <property type="entry name" value="Ad_Cy_reg"/>
    <property type="match status" value="1"/>
</dbReference>